<evidence type="ECO:0000313" key="1">
    <source>
        <dbReference type="EMBL" id="MFB9714154.1"/>
    </source>
</evidence>
<gene>
    <name evidence="1" type="ORF">ACFFPI_08275</name>
</gene>
<keyword evidence="2" id="KW-1185">Reference proteome</keyword>
<organism evidence="1 2">
    <name type="scientific">Arthrobacter methylotrophus</name>
    <dbReference type="NCBI Taxonomy" id="121291"/>
    <lineage>
        <taxon>Bacteria</taxon>
        <taxon>Bacillati</taxon>
        <taxon>Actinomycetota</taxon>
        <taxon>Actinomycetes</taxon>
        <taxon>Micrococcales</taxon>
        <taxon>Micrococcaceae</taxon>
        <taxon>Arthrobacter</taxon>
    </lineage>
</organism>
<dbReference type="EMBL" id="JBHMBH010000019">
    <property type="protein sequence ID" value="MFB9714154.1"/>
    <property type="molecule type" value="Genomic_DNA"/>
</dbReference>
<proteinExistence type="predicted"/>
<sequence>MSMITTAVAPAAGARYRKQSTGRTWHVDRITEAGLISLTEEFYGSDCERRDYVTHAELGAEYAPLT</sequence>
<accession>A0ABV5URF6</accession>
<comment type="caution">
    <text evidence="1">The sequence shown here is derived from an EMBL/GenBank/DDBJ whole genome shotgun (WGS) entry which is preliminary data.</text>
</comment>
<name>A0ABV5URF6_9MICC</name>
<reference evidence="1 2" key="1">
    <citation type="submission" date="2024-09" db="EMBL/GenBank/DDBJ databases">
        <authorList>
            <person name="Sun Q."/>
            <person name="Mori K."/>
        </authorList>
    </citation>
    <scope>NUCLEOTIDE SEQUENCE [LARGE SCALE GENOMIC DNA]</scope>
    <source>
        <strain evidence="1 2">JCM 13519</strain>
    </source>
</reference>
<dbReference type="Proteomes" id="UP001589536">
    <property type="component" value="Unassembled WGS sequence"/>
</dbReference>
<dbReference type="RefSeq" id="WP_345043618.1">
    <property type="nucleotide sequence ID" value="NZ_BAABED010000001.1"/>
</dbReference>
<evidence type="ECO:0000313" key="2">
    <source>
        <dbReference type="Proteomes" id="UP001589536"/>
    </source>
</evidence>
<protein>
    <submittedName>
        <fullName evidence="1">Uncharacterized protein</fullName>
    </submittedName>
</protein>